<dbReference type="STRING" id="1161919.EPIR_3542"/>
<gene>
    <name evidence="1" type="ORF">EPIR_3542</name>
</gene>
<organism evidence="1 2">
    <name type="scientific">Erwinia piriflorinigrans CFBP 5888</name>
    <dbReference type="NCBI Taxonomy" id="1161919"/>
    <lineage>
        <taxon>Bacteria</taxon>
        <taxon>Pseudomonadati</taxon>
        <taxon>Pseudomonadota</taxon>
        <taxon>Gammaproteobacteria</taxon>
        <taxon>Enterobacterales</taxon>
        <taxon>Erwiniaceae</taxon>
        <taxon>Erwinia</taxon>
    </lineage>
</organism>
<dbReference type="EMBL" id="CAHS01000022">
    <property type="protein sequence ID" value="CCG88905.1"/>
    <property type="molecule type" value="Genomic_DNA"/>
</dbReference>
<evidence type="ECO:0000313" key="1">
    <source>
        <dbReference type="EMBL" id="CCG88905.1"/>
    </source>
</evidence>
<dbReference type="OrthoDB" id="6519263at2"/>
<keyword evidence="2" id="KW-1185">Reference proteome</keyword>
<dbReference type="RefSeq" id="WP_023656633.1">
    <property type="nucleotide sequence ID" value="NZ_CAHS01000022.1"/>
</dbReference>
<dbReference type="AlphaFoldDB" id="V5ZCA2"/>
<dbReference type="Proteomes" id="UP000018217">
    <property type="component" value="Unassembled WGS sequence"/>
</dbReference>
<reference evidence="1 2" key="1">
    <citation type="journal article" date="2013" name="Syst. Appl. Microbiol.">
        <title>Phylogenetic position and virulence apparatus of the pear flower necrosis pathogen Erwinia piriflorinigrans CFBP 5888T as assessed by comparative genomics.</title>
        <authorList>
            <person name="Smits T.H."/>
            <person name="Rezzonico F."/>
            <person name="Lopez M.M."/>
            <person name="Blom J."/>
            <person name="Goesmann A."/>
            <person name="Frey J.E."/>
            <person name="Duffy B."/>
        </authorList>
    </citation>
    <scope>NUCLEOTIDE SEQUENCE [LARGE SCALE GENOMIC DNA]</scope>
    <source>
        <strain evidence="2">CFBP5888</strain>
    </source>
</reference>
<proteinExistence type="predicted"/>
<evidence type="ECO:0000313" key="2">
    <source>
        <dbReference type="Proteomes" id="UP000018217"/>
    </source>
</evidence>
<protein>
    <submittedName>
        <fullName evidence="1">Uncharacterized protein</fullName>
    </submittedName>
</protein>
<name>V5ZCA2_9GAMM</name>
<accession>V5ZCA2</accession>
<sequence length="275" mass="30957">MSITKLDLLVLNVYNKIGLTISGYEARKILKKIESVENTPAGMKIMHNNALRDALRSKAIRTNDNILKENILGVLCKNNNLSHGSAESIRVMTYTENKEPPIMMTNAKESVFLKGNTLSDNESKCQSIAQKLFAINKNSLMGIRIKMELEDRGIPLKSSSKSNFDLIAMREKNVSKISKTIDEINEFQKRCNKVPGDDELVPAGQEKYLQIKTKESCEAILKIDKILAERRARTDIIMAKAENYLVHMPLVLDGKSKDLIIEYNNSKKSQANTPD</sequence>
<comment type="caution">
    <text evidence="1">The sequence shown here is derived from an EMBL/GenBank/DDBJ whole genome shotgun (WGS) entry which is preliminary data.</text>
</comment>